<dbReference type="EMBL" id="JAEQBW010000017">
    <property type="protein sequence ID" value="MBK6267367.1"/>
    <property type="molecule type" value="Genomic_DNA"/>
</dbReference>
<sequence length="161" mass="17885">MKYGLVVFVFTILFSNVVQAQSDVPLIERKKEFLQNQYYILGENVPLRKVVKIMLPHTDAHKLIRSSRRLNFLAATTAGLGLSAIASQLVSLEDNRGFNFAIGGLGAGLFLGAVGISIKADKRADLAIELYNSRKLISKKVYRNHLGMVFNSRGIGINWTF</sequence>
<keyword evidence="1" id="KW-0472">Membrane</keyword>
<reference evidence="3" key="1">
    <citation type="submission" date="2021-01" db="EMBL/GenBank/DDBJ databases">
        <title>Marivirga aurantiaca sp. nov., isolated from intertidal surface sediments.</title>
        <authorList>
            <person name="Zhang M."/>
        </authorList>
    </citation>
    <scope>NUCLEOTIDE SEQUENCE</scope>
    <source>
        <strain evidence="3">S37H4</strain>
    </source>
</reference>
<name>A0A934X2Q9_9BACT</name>
<evidence type="ECO:0000256" key="1">
    <source>
        <dbReference type="SAM" id="Phobius"/>
    </source>
</evidence>
<evidence type="ECO:0008006" key="5">
    <source>
        <dbReference type="Google" id="ProtNLM"/>
    </source>
</evidence>
<dbReference type="AlphaFoldDB" id="A0A934X2Q9"/>
<organism evidence="3 4">
    <name type="scientific">Marivirga aurantiaca</name>
    <dbReference type="NCBI Taxonomy" id="2802615"/>
    <lineage>
        <taxon>Bacteria</taxon>
        <taxon>Pseudomonadati</taxon>
        <taxon>Bacteroidota</taxon>
        <taxon>Cytophagia</taxon>
        <taxon>Cytophagales</taxon>
        <taxon>Marivirgaceae</taxon>
        <taxon>Marivirga</taxon>
    </lineage>
</organism>
<feature type="transmembrane region" description="Helical" evidence="1">
    <location>
        <begin position="98"/>
        <end position="118"/>
    </location>
</feature>
<keyword evidence="1" id="KW-0812">Transmembrane</keyword>
<dbReference type="RefSeq" id="WP_201433052.1">
    <property type="nucleotide sequence ID" value="NZ_JAEQBW010000017.1"/>
</dbReference>
<protein>
    <recommendedName>
        <fullName evidence="5">Glycine zipper family protein</fullName>
    </recommendedName>
</protein>
<feature type="signal peptide" evidence="2">
    <location>
        <begin position="1"/>
        <end position="20"/>
    </location>
</feature>
<keyword evidence="2" id="KW-0732">Signal</keyword>
<gene>
    <name evidence="3" type="ORF">JKA74_20155</name>
</gene>
<proteinExistence type="predicted"/>
<comment type="caution">
    <text evidence="3">The sequence shown here is derived from an EMBL/GenBank/DDBJ whole genome shotgun (WGS) entry which is preliminary data.</text>
</comment>
<evidence type="ECO:0000256" key="2">
    <source>
        <dbReference type="SAM" id="SignalP"/>
    </source>
</evidence>
<feature type="chain" id="PRO_5037669528" description="Glycine zipper family protein" evidence="2">
    <location>
        <begin position="21"/>
        <end position="161"/>
    </location>
</feature>
<evidence type="ECO:0000313" key="4">
    <source>
        <dbReference type="Proteomes" id="UP000611723"/>
    </source>
</evidence>
<evidence type="ECO:0000313" key="3">
    <source>
        <dbReference type="EMBL" id="MBK6267367.1"/>
    </source>
</evidence>
<dbReference type="Proteomes" id="UP000611723">
    <property type="component" value="Unassembled WGS sequence"/>
</dbReference>
<accession>A0A934X2Q9</accession>
<keyword evidence="1" id="KW-1133">Transmembrane helix</keyword>
<keyword evidence="4" id="KW-1185">Reference proteome</keyword>